<dbReference type="EMBL" id="JACICE010000004">
    <property type="protein sequence ID" value="MBB3776874.1"/>
    <property type="molecule type" value="Genomic_DNA"/>
</dbReference>
<dbReference type="Proteomes" id="UP000548685">
    <property type="component" value="Unassembled WGS sequence"/>
</dbReference>
<dbReference type="RefSeq" id="WP_160762023.1">
    <property type="nucleotide sequence ID" value="NZ_BAAADZ010000001.1"/>
</dbReference>
<evidence type="ECO:0000313" key="2">
    <source>
        <dbReference type="EMBL" id="MXP39892.1"/>
    </source>
</evidence>
<keyword evidence="4" id="KW-1185">Reference proteome</keyword>
<dbReference type="AlphaFoldDB" id="A0A6I4UM10"/>
<proteinExistence type="predicted"/>
<sequence>MPTKTKTTIVSPTAAGSRLSLPGQHIDREAWLRDELTLELAPQGLIEKRWVEDIAYRWARIDGIRAQVAGLQNRLVKDVLSVLDKAKHVPDDEEFPFPPPLTREERQVLETCNAMGKRFETDDILDNPEFAWLLGRVSSSEIQLLEGLQGLEHAEVRERDA</sequence>
<reference evidence="2 3" key="1">
    <citation type="submission" date="2019-12" db="EMBL/GenBank/DDBJ databases">
        <title>Genomic-based taxomic classification of the family Erythrobacteraceae.</title>
        <authorList>
            <person name="Xu L."/>
        </authorList>
    </citation>
    <scope>NUCLEOTIDE SEQUENCE [LARGE SCALE GENOMIC DNA]</scope>
    <source>
        <strain evidence="2 3">JCM 10282</strain>
    </source>
</reference>
<evidence type="ECO:0000313" key="3">
    <source>
        <dbReference type="Proteomes" id="UP000430021"/>
    </source>
</evidence>
<protein>
    <submittedName>
        <fullName evidence="2">Uncharacterized protein</fullName>
    </submittedName>
</protein>
<dbReference type="Proteomes" id="UP000430021">
    <property type="component" value="Unassembled WGS sequence"/>
</dbReference>
<evidence type="ECO:0000313" key="1">
    <source>
        <dbReference type="EMBL" id="MBB3776874.1"/>
    </source>
</evidence>
<dbReference type="EMBL" id="WTYB01000004">
    <property type="protein sequence ID" value="MXP39892.1"/>
    <property type="molecule type" value="Genomic_DNA"/>
</dbReference>
<accession>A0A6I4UM10</accession>
<name>A0A6I4UM10_9SPHN</name>
<evidence type="ECO:0000313" key="4">
    <source>
        <dbReference type="Proteomes" id="UP000548685"/>
    </source>
</evidence>
<reference evidence="1 4" key="2">
    <citation type="submission" date="2020-08" db="EMBL/GenBank/DDBJ databases">
        <title>Genomic Encyclopedia of Type Strains, Phase IV (KMG-IV): sequencing the most valuable type-strain genomes for metagenomic binning, comparative biology and taxonomic classification.</title>
        <authorList>
            <person name="Goeker M."/>
        </authorList>
    </citation>
    <scope>NUCLEOTIDE SEQUENCE [LARGE SCALE GENOMIC DNA]</scope>
    <source>
        <strain evidence="1 4">DSM 8510</strain>
    </source>
</reference>
<gene>
    <name evidence="1" type="ORF">FHS52_002867</name>
    <name evidence="2" type="ORF">GRI59_14890</name>
</gene>
<comment type="caution">
    <text evidence="2">The sequence shown here is derived from an EMBL/GenBank/DDBJ whole genome shotgun (WGS) entry which is preliminary data.</text>
</comment>
<organism evidence="2 3">
    <name type="scientific">Erythrobacter ramosus</name>
    <dbReference type="NCBI Taxonomy" id="35811"/>
    <lineage>
        <taxon>Bacteria</taxon>
        <taxon>Pseudomonadati</taxon>
        <taxon>Pseudomonadota</taxon>
        <taxon>Alphaproteobacteria</taxon>
        <taxon>Sphingomonadales</taxon>
        <taxon>Erythrobacteraceae</taxon>
        <taxon>Erythrobacter/Porphyrobacter group</taxon>
        <taxon>Erythrobacter</taxon>
    </lineage>
</organism>